<evidence type="ECO:0000313" key="2">
    <source>
        <dbReference type="Proteomes" id="UP000319671"/>
    </source>
</evidence>
<name>A0A561CZW9_9BACI</name>
<sequence length="57" mass="6752">MKEYIFLLEEPVRTREIKILASGMMDAFKKAKEFRKNIVQDTKLTVNMILKGVRYTD</sequence>
<dbReference type="RefSeq" id="WP_186446572.1">
    <property type="nucleotide sequence ID" value="NZ_VIVN01000011.1"/>
</dbReference>
<comment type="caution">
    <text evidence="1">The sequence shown here is derived from an EMBL/GenBank/DDBJ whole genome shotgun (WGS) entry which is preliminary data.</text>
</comment>
<dbReference type="EMBL" id="VIVN01000011">
    <property type="protein sequence ID" value="TWD96517.1"/>
    <property type="molecule type" value="Genomic_DNA"/>
</dbReference>
<accession>A0A561CZW9</accession>
<organism evidence="1 2">
    <name type="scientific">Neobacillus bataviensis</name>
    <dbReference type="NCBI Taxonomy" id="220685"/>
    <lineage>
        <taxon>Bacteria</taxon>
        <taxon>Bacillati</taxon>
        <taxon>Bacillota</taxon>
        <taxon>Bacilli</taxon>
        <taxon>Bacillales</taxon>
        <taxon>Bacillaceae</taxon>
        <taxon>Neobacillus</taxon>
    </lineage>
</organism>
<gene>
    <name evidence="1" type="ORF">FB550_111177</name>
</gene>
<dbReference type="Proteomes" id="UP000319671">
    <property type="component" value="Unassembled WGS sequence"/>
</dbReference>
<dbReference type="AlphaFoldDB" id="A0A561CZW9"/>
<protein>
    <submittedName>
        <fullName evidence="1">Uncharacterized protein</fullName>
    </submittedName>
</protein>
<evidence type="ECO:0000313" key="1">
    <source>
        <dbReference type="EMBL" id="TWD96517.1"/>
    </source>
</evidence>
<keyword evidence="2" id="KW-1185">Reference proteome</keyword>
<proteinExistence type="predicted"/>
<reference evidence="1 2" key="1">
    <citation type="submission" date="2019-06" db="EMBL/GenBank/DDBJ databases">
        <title>Sorghum-associated microbial communities from plants grown in Nebraska, USA.</title>
        <authorList>
            <person name="Schachtman D."/>
        </authorList>
    </citation>
    <scope>NUCLEOTIDE SEQUENCE [LARGE SCALE GENOMIC DNA]</scope>
    <source>
        <strain evidence="1 2">2482</strain>
    </source>
</reference>